<dbReference type="PANTHER" id="PTHR30591">
    <property type="entry name" value="RECBCD ENZYME SUBUNIT RECC"/>
    <property type="match status" value="1"/>
</dbReference>
<keyword evidence="1 14" id="KW-0004">4Fe-4S</keyword>
<sequence>MSIRYVFGRSGRGKTHFVLQEIKERLKTYPEHPLILIVPEQFTLQAERDLIEKLNLPGILKVEVLSFTRLAHRVLNEVGGIARIYLDDQGKSMVLRKIIDEAEKDLTIYKKASRQEGFVAKFCRLLGEMKRHDILPWDLAAKGEELEENSILRSKLQDIAHIYGQFHQYLQGSYMDTEDYINLLAEKIGHAQFLKDAEIWIDGFQSFTPQICRILEKLMVAARKITITFPMDFMGRERDGDLFKIPELAYRKVHEIAVRLGLPGQIIDLEQQQGACPKKAPEILHMEQELYAYPYRAYEGEIRNLDVFAGINLHTEIENVAAQILALVRDRSYRWSDIAVVCGDLENYGTLIRRVFEEYEIPYFLDQKRSVANNPLILFLLSALEVIRRGYRYEDVFRCFKTGFGGLSGDEYEELENYVLRYGIEGVKWKEDFPWGEPETLERMNQYRIKFMEPMERLEKKVKGKKSVEAMTRALYDYLEDMKTHEKLLAWIEELRRKGQYEHVNENTQIWNIIMDTFDQLVEILGQQKMTLKEYIRILDSGFSSLEVGIIPTTVDQVLVGNIQRSKSHDIKALFVIGVNDGILPSGKDEEGILSDEEKNLMKEKGLTIGFDSEGKNYEEKFNIYSAFSKPSEYLWISYALADQEGKAMRPSILIDRVKKIFKGIQVKSDVVHDVERQLHLIATKNSTFKYLVENLRLAADGKPMAPLWWDVYRWYYAQEEWKPRREAIIEGFFHQNQVASLGTHRAKALYETPIRSSVSRLEQFANCPFAHFVRYGLRPKEREMFRMESPDMGELFHQSMESFTKTLRTHGLDWRELTREQCDEIVDRVIDEVVQGYNNGVLFSTHRYKYLVNRLKRISRRAVWTLTEHLKRSGFEPMGYEVSFGRDGYYPPIEIELADGEKIYLEGRIDRVDILEDGEESYVKIVDYKSGDKDFCLSDVYYGLELQLMIYLDAVLSHRRNLDKKTVKPAGIFYFKIDDPLVKSDERVADVIEKEIRRKLKLKGLVLKDVRIVRELDREIDGHSDIIPVALNKNGEFYKNSSALDEEAFIALLDHVRKHVRDITDEIIKGNIRIEPAKSNKQIACEYCSYKGICQFDQLFEDNQYRNVVPLDDEEVLKRIRESKGGEDSGKMDQ</sequence>
<evidence type="ECO:0000259" key="15">
    <source>
        <dbReference type="PROSITE" id="PS51217"/>
    </source>
</evidence>
<dbReference type="OrthoDB" id="9758506at2"/>
<evidence type="ECO:0000256" key="5">
    <source>
        <dbReference type="ARBA" id="ARBA00022763"/>
    </source>
</evidence>
<dbReference type="InterPro" id="IPR011604">
    <property type="entry name" value="PDDEXK-like_dom_sf"/>
</dbReference>
<evidence type="ECO:0000256" key="14">
    <source>
        <dbReference type="HAMAP-Rule" id="MF_01452"/>
    </source>
</evidence>
<comment type="function">
    <text evidence="14">The heterodimer acts as both an ATP-dependent DNA helicase and an ATP-dependent, dual-direction single-stranded exonuclease. Recognizes the chi site generating a DNA molecule suitable for the initiation of homologous recombination. The AddB subunit has 5' -&gt; 3' nuclease activity but not helicase activity.</text>
</comment>
<evidence type="ECO:0000256" key="2">
    <source>
        <dbReference type="ARBA" id="ARBA00022722"/>
    </source>
</evidence>
<dbReference type="GO" id="GO:0004386">
    <property type="term" value="F:helicase activity"/>
    <property type="evidence" value="ECO:0007669"/>
    <property type="project" value="UniProtKB-KW"/>
</dbReference>
<dbReference type="InterPro" id="IPR049035">
    <property type="entry name" value="ADDB_N"/>
</dbReference>
<feature type="binding site" evidence="14">
    <location>
        <position position="1086"/>
    </location>
    <ligand>
        <name>[4Fe-4S] cluster</name>
        <dbReference type="ChEBI" id="CHEBI:49883"/>
    </ligand>
</feature>
<dbReference type="SUPFAM" id="SSF52540">
    <property type="entry name" value="P-loop containing nucleoside triphosphate hydrolases"/>
    <property type="match status" value="1"/>
</dbReference>
<dbReference type="Pfam" id="PF12705">
    <property type="entry name" value="PDDEXK_1"/>
    <property type="match status" value="1"/>
</dbReference>
<dbReference type="RefSeq" id="WP_068556511.1">
    <property type="nucleotide sequence ID" value="NZ_LOEE01000042.1"/>
</dbReference>
<comment type="similarity">
    <text evidence="14">Belongs to the helicase family. AddB/RexB type 1 subfamily.</text>
</comment>
<evidence type="ECO:0000256" key="8">
    <source>
        <dbReference type="ARBA" id="ARBA00022839"/>
    </source>
</evidence>
<dbReference type="InterPro" id="IPR038726">
    <property type="entry name" value="PDDEXK_AddAB-type"/>
</dbReference>
<evidence type="ECO:0000256" key="10">
    <source>
        <dbReference type="ARBA" id="ARBA00023004"/>
    </source>
</evidence>
<evidence type="ECO:0000256" key="3">
    <source>
        <dbReference type="ARBA" id="ARBA00022723"/>
    </source>
</evidence>
<keyword evidence="13 14" id="KW-0234">DNA repair</keyword>
<keyword evidence="10 14" id="KW-0408">Iron</keyword>
<comment type="cofactor">
    <cofactor evidence="14">
        <name>[4Fe-4S] cluster</name>
        <dbReference type="ChEBI" id="CHEBI:49883"/>
    </cofactor>
    <text evidence="14">Binds 1 [4Fe-4S] cluster.</text>
</comment>
<keyword evidence="7 14" id="KW-0347">Helicase</keyword>
<evidence type="ECO:0000313" key="17">
    <source>
        <dbReference type="Proteomes" id="UP000070456"/>
    </source>
</evidence>
<evidence type="ECO:0000256" key="9">
    <source>
        <dbReference type="ARBA" id="ARBA00022840"/>
    </source>
</evidence>
<dbReference type="Gene3D" id="6.10.140.1030">
    <property type="match status" value="1"/>
</dbReference>
<keyword evidence="12 14" id="KW-0238">DNA-binding</keyword>
<gene>
    <name evidence="14 16" type="primary">addB</name>
    <name evidence="16" type="ORF">AN619_19650</name>
</gene>
<feature type="domain" description="UvrD-like helicase C-terminal" evidence="15">
    <location>
        <begin position="274"/>
        <end position="568"/>
    </location>
</feature>
<dbReference type="PROSITE" id="PS51217">
    <property type="entry name" value="UVRD_HELICASE_CTER"/>
    <property type="match status" value="1"/>
</dbReference>
<keyword evidence="5 14" id="KW-0227">DNA damage</keyword>
<dbReference type="Gene3D" id="3.40.50.300">
    <property type="entry name" value="P-loop containing nucleotide triphosphate hydrolases"/>
    <property type="match status" value="4"/>
</dbReference>
<keyword evidence="11 14" id="KW-0411">Iron-sulfur</keyword>
<evidence type="ECO:0000256" key="13">
    <source>
        <dbReference type="ARBA" id="ARBA00023204"/>
    </source>
</evidence>
<dbReference type="EC" id="3.1.-.-" evidence="14"/>
<dbReference type="EMBL" id="LOEE01000042">
    <property type="protein sequence ID" value="KXG74995.1"/>
    <property type="molecule type" value="Genomic_DNA"/>
</dbReference>
<dbReference type="PATRIC" id="fig|520762.4.peg.2165"/>
<dbReference type="GO" id="GO:0051539">
    <property type="term" value="F:4 iron, 4 sulfur cluster binding"/>
    <property type="evidence" value="ECO:0007669"/>
    <property type="project" value="UniProtKB-KW"/>
</dbReference>
<dbReference type="GO" id="GO:0003690">
    <property type="term" value="F:double-stranded DNA binding"/>
    <property type="evidence" value="ECO:0007669"/>
    <property type="project" value="UniProtKB-UniRule"/>
</dbReference>
<comment type="miscellaneous">
    <text evidence="14">Despite having conserved helicase domains, this subunit does not have helicase activity.</text>
</comment>
<dbReference type="GO" id="GO:0046872">
    <property type="term" value="F:metal ion binding"/>
    <property type="evidence" value="ECO:0007669"/>
    <property type="project" value="UniProtKB-KW"/>
</dbReference>
<protein>
    <recommendedName>
        <fullName evidence="14">ATP-dependent helicase/deoxyribonuclease subunit B</fullName>
        <ecNumber evidence="14">3.1.-.-</ecNumber>
    </recommendedName>
    <alternativeName>
        <fullName evidence="14">ATP-dependent helicase/nuclease subunit AddB</fullName>
    </alternativeName>
</protein>
<keyword evidence="8 14" id="KW-0269">Exonuclease</keyword>
<dbReference type="HAMAP" id="MF_01452">
    <property type="entry name" value="AddB_type1"/>
    <property type="match status" value="1"/>
</dbReference>
<dbReference type="NCBIfam" id="TIGR02773">
    <property type="entry name" value="addB_Gpos"/>
    <property type="match status" value="1"/>
</dbReference>
<evidence type="ECO:0000256" key="11">
    <source>
        <dbReference type="ARBA" id="ARBA00023014"/>
    </source>
</evidence>
<keyword evidence="6 14" id="KW-0378">Hydrolase</keyword>
<dbReference type="InterPro" id="IPR014017">
    <property type="entry name" value="DNA_helicase_UvrD-like_C"/>
</dbReference>
<organism evidence="16 17">
    <name type="scientific">Thermotalea metallivorans</name>
    <dbReference type="NCBI Taxonomy" id="520762"/>
    <lineage>
        <taxon>Bacteria</taxon>
        <taxon>Bacillati</taxon>
        <taxon>Bacillota</taxon>
        <taxon>Clostridia</taxon>
        <taxon>Peptostreptococcales</taxon>
        <taxon>Thermotaleaceae</taxon>
        <taxon>Thermotalea</taxon>
    </lineage>
</organism>
<keyword evidence="9 14" id="KW-0067">ATP-binding</keyword>
<feature type="binding site" evidence="14">
    <location>
        <position position="768"/>
    </location>
    <ligand>
        <name>[4Fe-4S] cluster</name>
        <dbReference type="ChEBI" id="CHEBI:49883"/>
    </ligand>
</feature>
<feature type="binding site" evidence="14">
    <location>
        <position position="1089"/>
    </location>
    <ligand>
        <name>[4Fe-4S] cluster</name>
        <dbReference type="ChEBI" id="CHEBI:49883"/>
    </ligand>
</feature>
<dbReference type="PANTHER" id="PTHR30591:SF1">
    <property type="entry name" value="RECBCD ENZYME SUBUNIT RECC"/>
    <property type="match status" value="1"/>
</dbReference>
<reference evidence="16 17" key="1">
    <citation type="submission" date="2015-12" db="EMBL/GenBank/DDBJ databases">
        <title>Draft genome sequence of the thermoanaerobe Thermotalea metallivorans, an isolate from the runoff channel of the Great Artesian Basin, Australia.</title>
        <authorList>
            <person name="Patel B.K."/>
        </authorList>
    </citation>
    <scope>NUCLEOTIDE SEQUENCE [LARGE SCALE GENOMIC DNA]</scope>
    <source>
        <strain evidence="16 17">B2-1</strain>
    </source>
</reference>
<dbReference type="STRING" id="520762.AN619_19650"/>
<comment type="caution">
    <text evidence="16">The sequence shown here is derived from an EMBL/GenBank/DDBJ whole genome shotgun (WGS) entry which is preliminary data.</text>
</comment>
<keyword evidence="3 14" id="KW-0479">Metal-binding</keyword>
<keyword evidence="2 14" id="KW-0540">Nuclease</keyword>
<evidence type="ECO:0000256" key="12">
    <source>
        <dbReference type="ARBA" id="ARBA00023125"/>
    </source>
</evidence>
<dbReference type="InterPro" id="IPR027417">
    <property type="entry name" value="P-loop_NTPase"/>
</dbReference>
<comment type="subunit">
    <text evidence="14">Heterodimer of AddA and AddB.</text>
</comment>
<keyword evidence="17" id="KW-1185">Reference proteome</keyword>
<dbReference type="Gene3D" id="3.90.320.10">
    <property type="match status" value="1"/>
</dbReference>
<dbReference type="GO" id="GO:0005524">
    <property type="term" value="F:ATP binding"/>
    <property type="evidence" value="ECO:0007669"/>
    <property type="project" value="UniProtKB-UniRule"/>
</dbReference>
<dbReference type="AlphaFoldDB" id="A0A140L370"/>
<dbReference type="GO" id="GO:0000724">
    <property type="term" value="P:double-strand break repair via homologous recombination"/>
    <property type="evidence" value="ECO:0007669"/>
    <property type="project" value="UniProtKB-UniRule"/>
</dbReference>
<evidence type="ECO:0000256" key="4">
    <source>
        <dbReference type="ARBA" id="ARBA00022741"/>
    </source>
</evidence>
<evidence type="ECO:0000313" key="16">
    <source>
        <dbReference type="EMBL" id="KXG74995.1"/>
    </source>
</evidence>
<accession>A0A140L370</accession>
<dbReference type="InterPro" id="IPR014140">
    <property type="entry name" value="DNA_helicase_suAddB"/>
</dbReference>
<dbReference type="GO" id="GO:0008409">
    <property type="term" value="F:5'-3' exonuclease activity"/>
    <property type="evidence" value="ECO:0007669"/>
    <property type="project" value="UniProtKB-UniRule"/>
</dbReference>
<evidence type="ECO:0000256" key="6">
    <source>
        <dbReference type="ARBA" id="ARBA00022801"/>
    </source>
</evidence>
<evidence type="ECO:0000256" key="1">
    <source>
        <dbReference type="ARBA" id="ARBA00022485"/>
    </source>
</evidence>
<feature type="binding site" evidence="14">
    <location>
        <position position="1095"/>
    </location>
    <ligand>
        <name>[4Fe-4S] cluster</name>
        <dbReference type="ChEBI" id="CHEBI:49883"/>
    </ligand>
</feature>
<proteinExistence type="inferred from homology"/>
<keyword evidence="4 14" id="KW-0547">Nucleotide-binding</keyword>
<dbReference type="Pfam" id="PF21445">
    <property type="entry name" value="ADDB_N"/>
    <property type="match status" value="1"/>
</dbReference>
<dbReference type="Proteomes" id="UP000070456">
    <property type="component" value="Unassembled WGS sequence"/>
</dbReference>
<evidence type="ECO:0000256" key="7">
    <source>
        <dbReference type="ARBA" id="ARBA00022806"/>
    </source>
</evidence>
<name>A0A140L370_9FIRM</name>
<comment type="cofactor">
    <cofactor evidence="14">
        <name>Mg(2+)</name>
        <dbReference type="ChEBI" id="CHEBI:18420"/>
    </cofactor>
</comment>